<evidence type="ECO:0000256" key="2">
    <source>
        <dbReference type="ARBA" id="ARBA00022603"/>
    </source>
</evidence>
<dbReference type="CDD" id="cd02440">
    <property type="entry name" value="AdoMet_MTases"/>
    <property type="match status" value="1"/>
</dbReference>
<comment type="similarity">
    <text evidence="1">Belongs to the N(4)/N(6)-methyltransferase family.</text>
</comment>
<accession>A0A0F9M6S7</accession>
<dbReference type="PANTHER" id="PTHR13370:SF3">
    <property type="entry name" value="TRNA (GUANINE(10)-N2)-METHYLTRANSFERASE HOMOLOG"/>
    <property type="match status" value="1"/>
</dbReference>
<dbReference type="InterPro" id="IPR029063">
    <property type="entry name" value="SAM-dependent_MTases_sf"/>
</dbReference>
<name>A0A0F9M6S7_9ZZZZ</name>
<dbReference type="GO" id="GO:0005737">
    <property type="term" value="C:cytoplasm"/>
    <property type="evidence" value="ECO:0007669"/>
    <property type="project" value="TreeGrafter"/>
</dbReference>
<dbReference type="Gene3D" id="3.40.50.150">
    <property type="entry name" value="Vaccinia Virus protein VP39"/>
    <property type="match status" value="2"/>
</dbReference>
<organism evidence="5">
    <name type="scientific">marine sediment metagenome</name>
    <dbReference type="NCBI Taxonomy" id="412755"/>
    <lineage>
        <taxon>unclassified sequences</taxon>
        <taxon>metagenomes</taxon>
        <taxon>ecological metagenomes</taxon>
    </lineage>
</organism>
<evidence type="ECO:0000313" key="5">
    <source>
        <dbReference type="EMBL" id="KKM72345.1"/>
    </source>
</evidence>
<dbReference type="InterPro" id="IPR002941">
    <property type="entry name" value="DNA_methylase_N4/N6"/>
</dbReference>
<dbReference type="PANTHER" id="PTHR13370">
    <property type="entry name" value="RNA METHYLASE-RELATED"/>
    <property type="match status" value="1"/>
</dbReference>
<dbReference type="GO" id="GO:0032259">
    <property type="term" value="P:methylation"/>
    <property type="evidence" value="ECO:0007669"/>
    <property type="project" value="UniProtKB-KW"/>
</dbReference>
<evidence type="ECO:0000256" key="1">
    <source>
        <dbReference type="ARBA" id="ARBA00006594"/>
    </source>
</evidence>
<keyword evidence="3" id="KW-0808">Transferase</keyword>
<dbReference type="AlphaFoldDB" id="A0A0F9M6S7"/>
<protein>
    <recommendedName>
        <fullName evidence="4">DNA methylase N-4/N-6 domain-containing protein</fullName>
    </recommendedName>
</protein>
<dbReference type="Pfam" id="PF01555">
    <property type="entry name" value="N6_N4_Mtase"/>
    <property type="match status" value="1"/>
</dbReference>
<dbReference type="GO" id="GO:0003677">
    <property type="term" value="F:DNA binding"/>
    <property type="evidence" value="ECO:0007669"/>
    <property type="project" value="InterPro"/>
</dbReference>
<dbReference type="EMBL" id="LAZR01009489">
    <property type="protein sequence ID" value="KKM72345.1"/>
    <property type="molecule type" value="Genomic_DNA"/>
</dbReference>
<sequence>MARHYVKNAITKNPKEKKYLEYMNQIEFKERYVNKIHCGDCLDILKDLPDSCVDLVLTDPPYGLNLKMQGGTWGISYRHGDMKKWDYVIKEADIQLCIQKGKNAIIWGGNNYTMTPSRCWLVWEKPFFPTMSDNELAWTSFDKPTKSFRNNRIGNVNGHPTEKPLSLMVWCVENYSNPDALILDPFCGSGTTCVAAKMLGRRYIGIDISEKYCEIARQRLEAVDTGVPVKEQQKGQMAMFPNK</sequence>
<gene>
    <name evidence="5" type="ORF">LCGC14_1421480</name>
</gene>
<evidence type="ECO:0000256" key="3">
    <source>
        <dbReference type="ARBA" id="ARBA00022679"/>
    </source>
</evidence>
<proteinExistence type="inferred from homology"/>
<dbReference type="SUPFAM" id="SSF53335">
    <property type="entry name" value="S-adenosyl-L-methionine-dependent methyltransferases"/>
    <property type="match status" value="1"/>
</dbReference>
<evidence type="ECO:0000259" key="4">
    <source>
        <dbReference type="Pfam" id="PF01555"/>
    </source>
</evidence>
<feature type="domain" description="DNA methylase N-4/N-6" evidence="4">
    <location>
        <begin position="143"/>
        <end position="217"/>
    </location>
</feature>
<comment type="caution">
    <text evidence="5">The sequence shown here is derived from an EMBL/GenBank/DDBJ whole genome shotgun (WGS) entry which is preliminary data.</text>
</comment>
<dbReference type="InterPro" id="IPR001091">
    <property type="entry name" value="RM_Methyltransferase"/>
</dbReference>
<reference evidence="5" key="1">
    <citation type="journal article" date="2015" name="Nature">
        <title>Complex archaea that bridge the gap between prokaryotes and eukaryotes.</title>
        <authorList>
            <person name="Spang A."/>
            <person name="Saw J.H."/>
            <person name="Jorgensen S.L."/>
            <person name="Zaremba-Niedzwiedzka K."/>
            <person name="Martijn J."/>
            <person name="Lind A.E."/>
            <person name="van Eijk R."/>
            <person name="Schleper C."/>
            <person name="Guy L."/>
            <person name="Ettema T.J."/>
        </authorList>
    </citation>
    <scope>NUCLEOTIDE SEQUENCE</scope>
</reference>
<dbReference type="GO" id="GO:0008170">
    <property type="term" value="F:N-methyltransferase activity"/>
    <property type="evidence" value="ECO:0007669"/>
    <property type="project" value="InterPro"/>
</dbReference>
<dbReference type="InterPro" id="IPR002052">
    <property type="entry name" value="DNA_methylase_N6_adenine_CS"/>
</dbReference>
<dbReference type="PROSITE" id="PS00092">
    <property type="entry name" value="N6_MTASE"/>
    <property type="match status" value="1"/>
</dbReference>
<dbReference type="PRINTS" id="PR00508">
    <property type="entry name" value="S21N4MTFRASE"/>
</dbReference>
<keyword evidence="2" id="KW-0489">Methyltransferase</keyword>